<comment type="cofactor">
    <cofactor evidence="1">
        <name>Mg(2+)</name>
        <dbReference type="ChEBI" id="CHEBI:18420"/>
    </cofactor>
</comment>
<dbReference type="AlphaFoldDB" id="A0A9Q0ZR99"/>
<keyword evidence="4" id="KW-0456">Lyase</keyword>
<dbReference type="InterPro" id="IPR034741">
    <property type="entry name" value="Terpene_cyclase-like_1_C"/>
</dbReference>
<evidence type="ECO:0000256" key="3">
    <source>
        <dbReference type="ARBA" id="ARBA00022842"/>
    </source>
</evidence>
<evidence type="ECO:0000256" key="4">
    <source>
        <dbReference type="ARBA" id="ARBA00023239"/>
    </source>
</evidence>
<sequence length="490" mass="57382">MAHGTDHEIIRRTANFHPSIWGDQFISHLPKDNKVHEALELEVEKLREQVKRERLGVAYHFETEIEEALQRIYNNHIGMEDGDLYSTALGFRLLRQHGYNVSCDIFNKFKDQEKGHFKQSNDVRGILGLYEAAHLAMHGEDILDEALAFTTIQLKSMDEPSCNKTLLRLAKLNFNLVQELHKEELAEITRWWKGLDFARRLPFARDRVVECYFWIVGVYFEPQYSLARKILTKVIAMTSIIDDIYDVYGTLEELELFTEAIDRWDTKSMDRLPDYMQICYEALLNVYSEIEEKVAEEGWSYRVHYGKQAMKVLVHAYFNEAKWFHENHIPTMEEYMQVALVTSGYSMLTTVSFIGMGDIVTKQAFDWVFSRPKIMRASETITRLVDDVRSHKSEQERGHAASGVECYMKQYGLSEQEVYKEFHMQVVSAWKDINEEYCLKPTAVPRPLLERILNLSRVIDVIYKERDEYTHVGKEMKNNVESLFIDPVPV</sequence>
<reference evidence="8" key="2">
    <citation type="journal article" date="2023" name="Int. J. Mol. Sci.">
        <title>De Novo Assembly and Annotation of 11 Diverse Shrub Willow (Salix) Genomes Reveals Novel Gene Organization in Sex-Linked Regions.</title>
        <authorList>
            <person name="Hyden B."/>
            <person name="Feng K."/>
            <person name="Yates T.B."/>
            <person name="Jawdy S."/>
            <person name="Cereghino C."/>
            <person name="Smart L.B."/>
            <person name="Muchero W."/>
        </authorList>
    </citation>
    <scope>NUCLEOTIDE SEQUENCE</scope>
    <source>
        <tissue evidence="8">Shoot tip</tissue>
    </source>
</reference>
<keyword evidence="2" id="KW-0479">Metal-binding</keyword>
<organism evidence="8 9">
    <name type="scientific">Salix purpurea</name>
    <name type="common">Purple osier willow</name>
    <dbReference type="NCBI Taxonomy" id="77065"/>
    <lineage>
        <taxon>Eukaryota</taxon>
        <taxon>Viridiplantae</taxon>
        <taxon>Streptophyta</taxon>
        <taxon>Embryophyta</taxon>
        <taxon>Tracheophyta</taxon>
        <taxon>Spermatophyta</taxon>
        <taxon>Magnoliopsida</taxon>
        <taxon>eudicotyledons</taxon>
        <taxon>Gunneridae</taxon>
        <taxon>Pentapetalae</taxon>
        <taxon>rosids</taxon>
        <taxon>fabids</taxon>
        <taxon>Malpighiales</taxon>
        <taxon>Salicaceae</taxon>
        <taxon>Saliceae</taxon>
        <taxon>Salix</taxon>
    </lineage>
</organism>
<dbReference type="Pfam" id="PF03936">
    <property type="entry name" value="Terpene_synth_C"/>
    <property type="match status" value="1"/>
</dbReference>
<evidence type="ECO:0000259" key="6">
    <source>
        <dbReference type="Pfam" id="PF01397"/>
    </source>
</evidence>
<evidence type="ECO:0000313" key="9">
    <source>
        <dbReference type="Proteomes" id="UP001151532"/>
    </source>
</evidence>
<dbReference type="SFLD" id="SFLDS00005">
    <property type="entry name" value="Isoprenoid_Synthase_Type_I"/>
    <property type="match status" value="1"/>
</dbReference>
<protein>
    <submittedName>
        <fullName evidence="8">Uncharacterized protein</fullName>
    </submittedName>
</protein>
<proteinExistence type="predicted"/>
<dbReference type="InterPro" id="IPR008949">
    <property type="entry name" value="Isoprenoid_synthase_dom_sf"/>
</dbReference>
<dbReference type="Gene3D" id="1.10.600.10">
    <property type="entry name" value="Farnesyl Diphosphate Synthase"/>
    <property type="match status" value="1"/>
</dbReference>
<feature type="coiled-coil region" evidence="5">
    <location>
        <begin position="29"/>
        <end position="56"/>
    </location>
</feature>
<dbReference type="GO" id="GO:0010333">
    <property type="term" value="F:terpene synthase activity"/>
    <property type="evidence" value="ECO:0007669"/>
    <property type="project" value="InterPro"/>
</dbReference>
<evidence type="ECO:0000259" key="7">
    <source>
        <dbReference type="Pfam" id="PF03936"/>
    </source>
</evidence>
<keyword evidence="5" id="KW-0175">Coiled coil</keyword>
<dbReference type="GO" id="GO:0016102">
    <property type="term" value="P:diterpenoid biosynthetic process"/>
    <property type="evidence" value="ECO:0007669"/>
    <property type="project" value="InterPro"/>
</dbReference>
<dbReference type="Proteomes" id="UP001151532">
    <property type="component" value="Chromosome 19"/>
</dbReference>
<gene>
    <name evidence="8" type="ORF">OIU79_030256</name>
</gene>
<keyword evidence="3" id="KW-0460">Magnesium</keyword>
<dbReference type="Gene3D" id="1.50.10.130">
    <property type="entry name" value="Terpene synthase, N-terminal domain"/>
    <property type="match status" value="1"/>
</dbReference>
<keyword evidence="9" id="KW-1185">Reference proteome</keyword>
<dbReference type="InterPro" id="IPR001906">
    <property type="entry name" value="Terpene_synth_N"/>
</dbReference>
<dbReference type="InterPro" id="IPR005630">
    <property type="entry name" value="Terpene_synthase_metal-bd"/>
</dbReference>
<dbReference type="GO" id="GO:0000287">
    <property type="term" value="F:magnesium ion binding"/>
    <property type="evidence" value="ECO:0007669"/>
    <property type="project" value="InterPro"/>
</dbReference>
<dbReference type="InterPro" id="IPR044814">
    <property type="entry name" value="Terpene_cyclase_plant_C1"/>
</dbReference>
<accession>A0A9Q0ZR99</accession>
<evidence type="ECO:0000256" key="1">
    <source>
        <dbReference type="ARBA" id="ARBA00001946"/>
    </source>
</evidence>
<dbReference type="FunFam" id="1.10.600.10:FF:000007">
    <property type="entry name" value="Isoprene synthase, chloroplastic"/>
    <property type="match status" value="1"/>
</dbReference>
<evidence type="ECO:0000313" key="8">
    <source>
        <dbReference type="EMBL" id="KAJ6743909.1"/>
    </source>
</evidence>
<name>A0A9Q0ZR99_SALPP</name>
<dbReference type="EMBL" id="JAPFFK010000009">
    <property type="protein sequence ID" value="KAJ6743909.1"/>
    <property type="molecule type" value="Genomic_DNA"/>
</dbReference>
<dbReference type="SFLD" id="SFLDG01604">
    <property type="entry name" value="Terpene_Cyclase_Like_1_C_Termi"/>
    <property type="match status" value="1"/>
</dbReference>
<evidence type="ECO:0000256" key="5">
    <source>
        <dbReference type="SAM" id="Coils"/>
    </source>
</evidence>
<dbReference type="OrthoDB" id="1877784at2759"/>
<dbReference type="PANTHER" id="PTHR31225:SF251">
    <property type="entry name" value="(-)-GERMACRENE D SYNTHASE-LIKE ISOFORM X2"/>
    <property type="match status" value="1"/>
</dbReference>
<dbReference type="Pfam" id="PF01397">
    <property type="entry name" value="Terpene_synth"/>
    <property type="match status" value="1"/>
</dbReference>
<dbReference type="SFLD" id="SFLDG01019">
    <property type="entry name" value="Terpene_Cyclase_Like_1_C_Termi"/>
    <property type="match status" value="1"/>
</dbReference>
<dbReference type="SUPFAM" id="SSF48239">
    <property type="entry name" value="Terpenoid cyclases/Protein prenyltransferases"/>
    <property type="match status" value="1"/>
</dbReference>
<comment type="caution">
    <text evidence="8">The sequence shown here is derived from an EMBL/GenBank/DDBJ whole genome shotgun (WGS) entry which is preliminary data.</text>
</comment>
<dbReference type="InterPro" id="IPR036965">
    <property type="entry name" value="Terpene_synth_N_sf"/>
</dbReference>
<reference evidence="8" key="1">
    <citation type="submission" date="2022-11" db="EMBL/GenBank/DDBJ databases">
        <authorList>
            <person name="Hyden B.L."/>
            <person name="Feng K."/>
            <person name="Yates T."/>
            <person name="Jawdy S."/>
            <person name="Smart L.B."/>
            <person name="Muchero W."/>
        </authorList>
    </citation>
    <scope>NUCLEOTIDE SEQUENCE</scope>
    <source>
        <tissue evidence="8">Shoot tip</tissue>
    </source>
</reference>
<dbReference type="CDD" id="cd00684">
    <property type="entry name" value="Terpene_cyclase_plant_C1"/>
    <property type="match status" value="1"/>
</dbReference>
<feature type="domain" description="Terpene synthase N-terminal" evidence="6">
    <location>
        <begin position="53"/>
        <end position="161"/>
    </location>
</feature>
<evidence type="ECO:0000256" key="2">
    <source>
        <dbReference type="ARBA" id="ARBA00022723"/>
    </source>
</evidence>
<dbReference type="InterPro" id="IPR008930">
    <property type="entry name" value="Terpenoid_cyclase/PrenylTrfase"/>
</dbReference>
<dbReference type="InterPro" id="IPR050148">
    <property type="entry name" value="Terpene_synthase-like"/>
</dbReference>
<feature type="domain" description="Terpene synthase metal-binding" evidence="7">
    <location>
        <begin position="193"/>
        <end position="432"/>
    </location>
</feature>
<dbReference type="PANTHER" id="PTHR31225">
    <property type="entry name" value="OS04G0344100 PROTEIN-RELATED"/>
    <property type="match status" value="1"/>
</dbReference>
<dbReference type="SUPFAM" id="SSF48576">
    <property type="entry name" value="Terpenoid synthases"/>
    <property type="match status" value="1"/>
</dbReference>